<protein>
    <submittedName>
        <fullName evidence="3">Alpha/beta hydrolase</fullName>
    </submittedName>
</protein>
<proteinExistence type="predicted"/>
<dbReference type="Gene3D" id="3.40.50.1820">
    <property type="entry name" value="alpha/beta hydrolase"/>
    <property type="match status" value="1"/>
</dbReference>
<dbReference type="PANTHER" id="PTHR48081:SF13">
    <property type="entry name" value="ALPHA_BETA HYDROLASE"/>
    <property type="match status" value="1"/>
</dbReference>
<dbReference type="PANTHER" id="PTHR48081">
    <property type="entry name" value="AB HYDROLASE SUPERFAMILY PROTEIN C4A8.06C"/>
    <property type="match status" value="1"/>
</dbReference>
<gene>
    <name evidence="3" type="ORF">J0A68_01280</name>
</gene>
<dbReference type="InterPro" id="IPR049492">
    <property type="entry name" value="BD-FAE-like_dom"/>
</dbReference>
<feature type="domain" description="BD-FAE-like" evidence="2">
    <location>
        <begin position="47"/>
        <end position="243"/>
    </location>
</feature>
<dbReference type="InterPro" id="IPR029058">
    <property type="entry name" value="AB_hydrolase_fold"/>
</dbReference>
<name>A0ABS3BY04_9BACT</name>
<sequence length="281" mass="30489">MKKYFDRYFLLLSAVVFFSCDEDQVSGVLPPAELLDEAYGSHAQQKMDIFLPGGRSQSDTPLLVYIHGGAWIDGDKSEVLQVKPFLESEFAGYALISLNYRLFDFTTGSNGIATQEQDIISAFDYIEAHLGEWNLSDDIVIAGASAGGHLALLHAYKNNSSDLKAAVAFFPPTDLTALYGNNTLTASTLSLLMGGSPESAASAYAALSPISHVDRLDVPTILFHGDQDAVVPISQSALLEAKLQSENVRHEFTTVPSQGHGFTADTYAQLLRQARVFIGEF</sequence>
<dbReference type="RefSeq" id="WP_206576370.1">
    <property type="nucleotide sequence ID" value="NZ_JAFKCT010000001.1"/>
</dbReference>
<reference evidence="3 4" key="1">
    <citation type="submission" date="2021-03" db="EMBL/GenBank/DDBJ databases">
        <title>novel species isolated from a fishpond in China.</title>
        <authorList>
            <person name="Lu H."/>
            <person name="Cai Z."/>
        </authorList>
    </citation>
    <scope>NUCLEOTIDE SEQUENCE [LARGE SCALE GENOMIC DNA]</scope>
    <source>
        <strain evidence="3 4">H41</strain>
    </source>
</reference>
<dbReference type="PROSITE" id="PS51257">
    <property type="entry name" value="PROKAR_LIPOPROTEIN"/>
    <property type="match status" value="1"/>
</dbReference>
<dbReference type="SUPFAM" id="SSF53474">
    <property type="entry name" value="alpha/beta-Hydrolases"/>
    <property type="match status" value="1"/>
</dbReference>
<keyword evidence="4" id="KW-1185">Reference proteome</keyword>
<dbReference type="InterPro" id="IPR050300">
    <property type="entry name" value="GDXG_lipolytic_enzyme"/>
</dbReference>
<evidence type="ECO:0000259" key="2">
    <source>
        <dbReference type="Pfam" id="PF20434"/>
    </source>
</evidence>
<dbReference type="Pfam" id="PF20434">
    <property type="entry name" value="BD-FAE"/>
    <property type="match status" value="1"/>
</dbReference>
<keyword evidence="1 3" id="KW-0378">Hydrolase</keyword>
<comment type="caution">
    <text evidence="3">The sequence shown here is derived from an EMBL/GenBank/DDBJ whole genome shotgun (WGS) entry which is preliminary data.</text>
</comment>
<dbReference type="GO" id="GO:0016787">
    <property type="term" value="F:hydrolase activity"/>
    <property type="evidence" value="ECO:0007669"/>
    <property type="project" value="UniProtKB-KW"/>
</dbReference>
<evidence type="ECO:0000313" key="4">
    <source>
        <dbReference type="Proteomes" id="UP000664317"/>
    </source>
</evidence>
<organism evidence="3 4">
    <name type="scientific">Algoriphagus oliviformis</name>
    <dbReference type="NCBI Taxonomy" id="2811231"/>
    <lineage>
        <taxon>Bacteria</taxon>
        <taxon>Pseudomonadati</taxon>
        <taxon>Bacteroidota</taxon>
        <taxon>Cytophagia</taxon>
        <taxon>Cytophagales</taxon>
        <taxon>Cyclobacteriaceae</taxon>
        <taxon>Algoriphagus</taxon>
    </lineage>
</organism>
<accession>A0ABS3BY04</accession>
<evidence type="ECO:0000313" key="3">
    <source>
        <dbReference type="EMBL" id="MBN7809567.1"/>
    </source>
</evidence>
<evidence type="ECO:0000256" key="1">
    <source>
        <dbReference type="ARBA" id="ARBA00022801"/>
    </source>
</evidence>
<dbReference type="EMBL" id="JAFKCT010000001">
    <property type="protein sequence ID" value="MBN7809567.1"/>
    <property type="molecule type" value="Genomic_DNA"/>
</dbReference>
<dbReference type="Proteomes" id="UP000664317">
    <property type="component" value="Unassembled WGS sequence"/>
</dbReference>